<dbReference type="SMART" id="SM01233">
    <property type="entry name" value="HABP4_PAI-RBP1"/>
    <property type="match status" value="1"/>
</dbReference>
<feature type="compositionally biased region" description="Acidic residues" evidence="3">
    <location>
        <begin position="189"/>
        <end position="207"/>
    </location>
</feature>
<gene>
    <name evidence="5" type="ORF">CYMTET_56858</name>
</gene>
<dbReference type="Pfam" id="PF04774">
    <property type="entry name" value="HABP4_PAI-RBP1"/>
    <property type="match status" value="1"/>
</dbReference>
<dbReference type="PANTHER" id="PTHR12299:SF17">
    <property type="entry name" value="AT19571P-RELATED"/>
    <property type="match status" value="1"/>
</dbReference>
<feature type="compositionally biased region" description="Basic and acidic residues" evidence="3">
    <location>
        <begin position="30"/>
        <end position="47"/>
    </location>
</feature>
<comment type="subcellular location">
    <subcellularLocation>
        <location evidence="1">Cytoplasm</location>
    </subcellularLocation>
</comment>
<sequence length="345" mass="35679">MAYGVATNNPFDLLGDDDDPVQVAAAAPADAKKVEAKKPAKAEEKSGSKPAADAAPAAAKGAREGGRGGKGKGGGRGGGGYYNRDEAQDGEVTGYQGRGGKGGKGGKGGRGAGKGYGGGGGGGDGEDRRPPKRDHDRRSASARGHEVNKRGGTGRGNWGSETEPISAEKPATEEKAEGEEATVEKLEGEGEPTEVPKEEEDNEMTLEEYEKAQEQKRLDFKNQFKAGTRDSKVDEAAFAEMDIVTKPAEEDQILQVGAKAAKAKKDGKKTEKETTATVETNFHIPREETFSPRKGGKGEGRKGGGKGQSGFNGGGRGQRGGRGGGKAYQAPDLSNESAFPTLGGK</sequence>
<feature type="compositionally biased region" description="Gly residues" evidence="3">
    <location>
        <begin position="305"/>
        <end position="326"/>
    </location>
</feature>
<name>A0AAE0ELJ3_9CHLO</name>
<evidence type="ECO:0000313" key="5">
    <source>
        <dbReference type="EMBL" id="KAK3232806.1"/>
    </source>
</evidence>
<dbReference type="InterPro" id="IPR019084">
    <property type="entry name" value="STM1-like_N"/>
</dbReference>
<dbReference type="GO" id="GO:0005634">
    <property type="term" value="C:nucleus"/>
    <property type="evidence" value="ECO:0007669"/>
    <property type="project" value="TreeGrafter"/>
</dbReference>
<evidence type="ECO:0000313" key="6">
    <source>
        <dbReference type="Proteomes" id="UP001190700"/>
    </source>
</evidence>
<dbReference type="Gene3D" id="6.10.140.1040">
    <property type="match status" value="1"/>
</dbReference>
<evidence type="ECO:0000259" key="4">
    <source>
        <dbReference type="SMART" id="SM01233"/>
    </source>
</evidence>
<dbReference type="PANTHER" id="PTHR12299">
    <property type="entry name" value="HYALURONIC ACID-BINDING PROTEIN 4"/>
    <property type="match status" value="1"/>
</dbReference>
<feature type="compositionally biased region" description="Polar residues" evidence="3">
    <location>
        <begin position="1"/>
        <end position="10"/>
    </location>
</feature>
<feature type="compositionally biased region" description="Gly residues" evidence="3">
    <location>
        <begin position="71"/>
        <end position="81"/>
    </location>
</feature>
<keyword evidence="6" id="KW-1185">Reference proteome</keyword>
<keyword evidence="2" id="KW-0963">Cytoplasm</keyword>
<dbReference type="InterPro" id="IPR006861">
    <property type="entry name" value="HABP4_PAIRBP1-bd"/>
</dbReference>
<protein>
    <recommendedName>
        <fullName evidence="4">Hyaluronan/mRNA-binding protein domain-containing protein</fullName>
    </recommendedName>
</protein>
<dbReference type="InterPro" id="IPR039764">
    <property type="entry name" value="HABP4/SERBP1-like"/>
</dbReference>
<proteinExistence type="predicted"/>
<reference evidence="5 6" key="1">
    <citation type="journal article" date="2015" name="Genome Biol. Evol.">
        <title>Comparative Genomics of a Bacterivorous Green Alga Reveals Evolutionary Causalities and Consequences of Phago-Mixotrophic Mode of Nutrition.</title>
        <authorList>
            <person name="Burns J.A."/>
            <person name="Paasch A."/>
            <person name="Narechania A."/>
            <person name="Kim E."/>
        </authorList>
    </citation>
    <scope>NUCLEOTIDE SEQUENCE [LARGE SCALE GENOMIC DNA]</scope>
    <source>
        <strain evidence="5 6">PLY_AMNH</strain>
    </source>
</reference>
<feature type="compositionally biased region" description="Basic and acidic residues" evidence="3">
    <location>
        <begin position="284"/>
        <end position="302"/>
    </location>
</feature>
<accession>A0AAE0ELJ3</accession>
<feature type="compositionally biased region" description="Low complexity" evidence="3">
    <location>
        <begin position="48"/>
        <end position="60"/>
    </location>
</feature>
<organism evidence="5 6">
    <name type="scientific">Cymbomonas tetramitiformis</name>
    <dbReference type="NCBI Taxonomy" id="36881"/>
    <lineage>
        <taxon>Eukaryota</taxon>
        <taxon>Viridiplantae</taxon>
        <taxon>Chlorophyta</taxon>
        <taxon>Pyramimonadophyceae</taxon>
        <taxon>Pyramimonadales</taxon>
        <taxon>Pyramimonadaceae</taxon>
        <taxon>Cymbomonas</taxon>
    </lineage>
</organism>
<dbReference type="AlphaFoldDB" id="A0AAE0ELJ3"/>
<dbReference type="Proteomes" id="UP001190700">
    <property type="component" value="Unassembled WGS sequence"/>
</dbReference>
<dbReference type="EMBL" id="LGRX02035886">
    <property type="protein sequence ID" value="KAK3232806.1"/>
    <property type="molecule type" value="Genomic_DNA"/>
</dbReference>
<evidence type="ECO:0000256" key="2">
    <source>
        <dbReference type="ARBA" id="ARBA00022490"/>
    </source>
</evidence>
<feature type="compositionally biased region" description="Gly residues" evidence="3">
    <location>
        <begin position="96"/>
        <end position="123"/>
    </location>
</feature>
<dbReference type="Pfam" id="PF09598">
    <property type="entry name" value="Stm1_N"/>
    <property type="match status" value="1"/>
</dbReference>
<comment type="caution">
    <text evidence="5">The sequence shown here is derived from an EMBL/GenBank/DDBJ whole genome shotgun (WGS) entry which is preliminary data.</text>
</comment>
<dbReference type="GO" id="GO:0005737">
    <property type="term" value="C:cytoplasm"/>
    <property type="evidence" value="ECO:0007669"/>
    <property type="project" value="UniProtKB-SubCell"/>
</dbReference>
<feature type="compositionally biased region" description="Basic and acidic residues" evidence="3">
    <location>
        <begin position="125"/>
        <end position="149"/>
    </location>
</feature>
<dbReference type="GO" id="GO:0003723">
    <property type="term" value="F:RNA binding"/>
    <property type="evidence" value="ECO:0007669"/>
    <property type="project" value="InterPro"/>
</dbReference>
<feature type="region of interest" description="Disordered" evidence="3">
    <location>
        <begin position="1"/>
        <end position="214"/>
    </location>
</feature>
<feature type="domain" description="Hyaluronan/mRNA-binding protein" evidence="4">
    <location>
        <begin position="131"/>
        <end position="232"/>
    </location>
</feature>
<evidence type="ECO:0000256" key="1">
    <source>
        <dbReference type="ARBA" id="ARBA00004496"/>
    </source>
</evidence>
<feature type="region of interest" description="Disordered" evidence="3">
    <location>
        <begin position="260"/>
        <end position="345"/>
    </location>
</feature>
<evidence type="ECO:0000256" key="3">
    <source>
        <dbReference type="SAM" id="MobiDB-lite"/>
    </source>
</evidence>